<evidence type="ECO:0008006" key="4">
    <source>
        <dbReference type="Google" id="ProtNLM"/>
    </source>
</evidence>
<sequence length="264" mass="30811">MEKSKQINQVLQQPKLLANLDAYTLQNWVKEYPYFQALQCVYLKKLFINDSFQYNMQLKKTAATTGNRSILFDFITSKEFAQQEIADQIREQQGQFEDNEDFGLGITATEAKEIADPDLFVPKPKNSKALNFSEDEKHSFHQWLQLTQVKPVQRKVEKSENKQKEEKEAEKSVSNPKMDKVDSFLKNNPKIKPTKNYSPKKEIKLKTSPSTQLMTETLARVYEEQKAYEKAIQAYKILILNNPEKNSFFATQIERLEQLLENNI</sequence>
<feature type="region of interest" description="Disordered" evidence="1">
    <location>
        <begin position="154"/>
        <end position="196"/>
    </location>
</feature>
<dbReference type="Proteomes" id="UP000599179">
    <property type="component" value="Unassembled WGS sequence"/>
</dbReference>
<dbReference type="RefSeq" id="WP_188458678.1">
    <property type="nucleotide sequence ID" value="NZ_BMGM01000007.1"/>
</dbReference>
<name>A0ABQ1SFP7_9FLAO</name>
<keyword evidence="3" id="KW-1185">Reference proteome</keyword>
<evidence type="ECO:0000256" key="1">
    <source>
        <dbReference type="SAM" id="MobiDB-lite"/>
    </source>
</evidence>
<feature type="compositionally biased region" description="Basic and acidic residues" evidence="1">
    <location>
        <begin position="154"/>
        <end position="183"/>
    </location>
</feature>
<dbReference type="EMBL" id="BMGM01000007">
    <property type="protein sequence ID" value="GGE37339.1"/>
    <property type="molecule type" value="Genomic_DNA"/>
</dbReference>
<protein>
    <recommendedName>
        <fullName evidence="4">Tetratricopeptide repeat-containing protein</fullName>
    </recommendedName>
</protein>
<evidence type="ECO:0000313" key="2">
    <source>
        <dbReference type="EMBL" id="GGE37339.1"/>
    </source>
</evidence>
<gene>
    <name evidence="2" type="ORF">GCM10010832_16940</name>
</gene>
<accession>A0ABQ1SFP7</accession>
<evidence type="ECO:0000313" key="3">
    <source>
        <dbReference type="Proteomes" id="UP000599179"/>
    </source>
</evidence>
<organism evidence="2 3">
    <name type="scientific">Psychroflexus planctonicus</name>
    <dbReference type="NCBI Taxonomy" id="1526575"/>
    <lineage>
        <taxon>Bacteria</taxon>
        <taxon>Pseudomonadati</taxon>
        <taxon>Bacteroidota</taxon>
        <taxon>Flavobacteriia</taxon>
        <taxon>Flavobacteriales</taxon>
        <taxon>Flavobacteriaceae</taxon>
        <taxon>Psychroflexus</taxon>
    </lineage>
</organism>
<comment type="caution">
    <text evidence="2">The sequence shown here is derived from an EMBL/GenBank/DDBJ whole genome shotgun (WGS) entry which is preliminary data.</text>
</comment>
<proteinExistence type="predicted"/>
<reference evidence="3" key="1">
    <citation type="journal article" date="2019" name="Int. J. Syst. Evol. Microbiol.">
        <title>The Global Catalogue of Microorganisms (GCM) 10K type strain sequencing project: providing services to taxonomists for standard genome sequencing and annotation.</title>
        <authorList>
            <consortium name="The Broad Institute Genomics Platform"/>
            <consortium name="The Broad Institute Genome Sequencing Center for Infectious Disease"/>
            <person name="Wu L."/>
            <person name="Ma J."/>
        </authorList>
    </citation>
    <scope>NUCLEOTIDE SEQUENCE [LARGE SCALE GENOMIC DNA]</scope>
    <source>
        <strain evidence="3">CGMCC 1.12931</strain>
    </source>
</reference>